<proteinExistence type="predicted"/>
<evidence type="ECO:0000256" key="1">
    <source>
        <dbReference type="SAM" id="MobiDB-lite"/>
    </source>
</evidence>
<dbReference type="AlphaFoldDB" id="A0A166RLY0"/>
<sequence>MNKKKAALGLIISALVGSSIYTYNQNYITDQDQENAAQQQSGCTSPFVYYPNSFFKGYKVSNEGKSNVDFYGWHSWTNSTSGVVSPYTSSNLSSIKTSNGGVTSSSDHISTSGYSGVHAGSVAG</sequence>
<dbReference type="OrthoDB" id="1904283at2"/>
<evidence type="ECO:0000313" key="3">
    <source>
        <dbReference type="Proteomes" id="UP000077407"/>
    </source>
</evidence>
<comment type="caution">
    <text evidence="2">The sequence shown here is derived from an EMBL/GenBank/DDBJ whole genome shotgun (WGS) entry which is preliminary data.</text>
</comment>
<dbReference type="PATRIC" id="fig|1538.10.peg.1495"/>
<accession>A0A166RLY0</accession>
<gene>
    <name evidence="2" type="ORF">WY13_00989</name>
</gene>
<dbReference type="Proteomes" id="UP000077407">
    <property type="component" value="Unassembled WGS sequence"/>
</dbReference>
<feature type="region of interest" description="Disordered" evidence="1">
    <location>
        <begin position="89"/>
        <end position="111"/>
    </location>
</feature>
<dbReference type="EMBL" id="LITT01000009">
    <property type="protein sequence ID" value="OAA90923.1"/>
    <property type="molecule type" value="Genomic_DNA"/>
</dbReference>
<reference evidence="2 3" key="1">
    <citation type="journal article" date="2015" name="Biotechnol. Bioeng.">
        <title>Genome sequence and phenotypic characterization of Caulobacter segnis.</title>
        <authorList>
            <person name="Patel S."/>
            <person name="Fletcher B."/>
            <person name="Scott D.C."/>
            <person name="Ely B."/>
        </authorList>
    </citation>
    <scope>NUCLEOTIDE SEQUENCE [LARGE SCALE GENOMIC DNA]</scope>
    <source>
        <strain evidence="2 3">ERI-2</strain>
    </source>
</reference>
<dbReference type="RefSeq" id="WP_063554566.1">
    <property type="nucleotide sequence ID" value="NZ_LITT01000009.1"/>
</dbReference>
<evidence type="ECO:0000313" key="2">
    <source>
        <dbReference type="EMBL" id="OAA90923.1"/>
    </source>
</evidence>
<organism evidence="2 3">
    <name type="scientific">Clostridium ljungdahlii</name>
    <dbReference type="NCBI Taxonomy" id="1538"/>
    <lineage>
        <taxon>Bacteria</taxon>
        <taxon>Bacillati</taxon>
        <taxon>Bacillota</taxon>
        <taxon>Clostridia</taxon>
        <taxon>Eubacteriales</taxon>
        <taxon>Clostridiaceae</taxon>
        <taxon>Clostridium</taxon>
    </lineage>
</organism>
<name>A0A166RLY0_9CLOT</name>
<protein>
    <submittedName>
        <fullName evidence="2">Uncharacterized protein</fullName>
    </submittedName>
</protein>